<dbReference type="InterPro" id="IPR000182">
    <property type="entry name" value="GNAT_dom"/>
</dbReference>
<dbReference type="NCBIfam" id="TIGR01686">
    <property type="entry name" value="FkbH"/>
    <property type="match status" value="1"/>
</dbReference>
<comment type="caution">
    <text evidence="2">The sequence shown here is derived from an EMBL/GenBank/DDBJ whole genome shotgun (WGS) entry which is preliminary data.</text>
</comment>
<name>A0A8T4IHX8_9ACTN</name>
<dbReference type="SUPFAM" id="SSF55729">
    <property type="entry name" value="Acyl-CoA N-acyltransferases (Nat)"/>
    <property type="match status" value="1"/>
</dbReference>
<evidence type="ECO:0000313" key="2">
    <source>
        <dbReference type="EMBL" id="MBR7671548.1"/>
    </source>
</evidence>
<organism evidence="2 3">
    <name type="scientific">Streptomyces daliensis</name>
    <dbReference type="NCBI Taxonomy" id="299421"/>
    <lineage>
        <taxon>Bacteria</taxon>
        <taxon>Bacillati</taxon>
        <taxon>Actinomycetota</taxon>
        <taxon>Actinomycetes</taxon>
        <taxon>Kitasatosporales</taxon>
        <taxon>Streptomycetaceae</taxon>
        <taxon>Streptomyces</taxon>
    </lineage>
</organism>
<dbReference type="Gene3D" id="3.40.50.1000">
    <property type="entry name" value="HAD superfamily/HAD-like"/>
    <property type="match status" value="1"/>
</dbReference>
<protein>
    <submittedName>
        <fullName evidence="2">HAD-IIIC family phosphatase</fullName>
    </submittedName>
</protein>
<reference evidence="2" key="1">
    <citation type="submission" date="2021-04" db="EMBL/GenBank/DDBJ databases">
        <title>Sequencing of actinobacteria type strains.</title>
        <authorList>
            <person name="Nguyen G.-S."/>
            <person name="Wentzel A."/>
        </authorList>
    </citation>
    <scope>NUCLEOTIDE SEQUENCE</scope>
    <source>
        <strain evidence="2">DSM 42095</strain>
    </source>
</reference>
<evidence type="ECO:0000259" key="1">
    <source>
        <dbReference type="PROSITE" id="PS51186"/>
    </source>
</evidence>
<dbReference type="NCBIfam" id="TIGR01681">
    <property type="entry name" value="HAD-SF-IIIC"/>
    <property type="match status" value="1"/>
</dbReference>
<evidence type="ECO:0000313" key="3">
    <source>
        <dbReference type="Proteomes" id="UP000675554"/>
    </source>
</evidence>
<keyword evidence="3" id="KW-1185">Reference proteome</keyword>
<dbReference type="InterPro" id="IPR023214">
    <property type="entry name" value="HAD_sf"/>
</dbReference>
<dbReference type="PROSITE" id="PS51186">
    <property type="entry name" value="GNAT"/>
    <property type="match status" value="1"/>
</dbReference>
<sequence length="350" mass="37982">MTTSTREVKCLVWDLDDTVWDGVVVEGDPARPLPAAVAAIEALDRRGILHAVASRGDHDVAHAHLTAHGLAGYFSALEIGWGAKSEAVRRIAATLNIGLDTVAFVDNDGLELAEVRAALPEVRCYPAHRVPELAALPEFRPGTVTPEAGARRGMYRAEQARTTAQEDFAGTPEEFLTGLGLVMNVRRATGEDLARARELTVRTHQLNTTGLTYDEEQLRELAGSATHEVLVADLEDRFGHYGTIGLSVTELTGDRAVLHLLLMSCRVMSRRVGSALLDHLVRTALARGLTPYAWFVPTEVNRIMLVTLRFAGFALAERHDGRMLLAYDPGRPLPSPPGHVRLITDAGAPS</sequence>
<dbReference type="InterPro" id="IPR036412">
    <property type="entry name" value="HAD-like_sf"/>
</dbReference>
<gene>
    <name evidence="2" type="ORF">KDA82_00535</name>
</gene>
<proteinExistence type="predicted"/>
<dbReference type="Proteomes" id="UP000675554">
    <property type="component" value="Unassembled WGS sequence"/>
</dbReference>
<dbReference type="InterPro" id="IPR010037">
    <property type="entry name" value="FkbH_domain"/>
</dbReference>
<dbReference type="GO" id="GO:0016747">
    <property type="term" value="F:acyltransferase activity, transferring groups other than amino-acyl groups"/>
    <property type="evidence" value="ECO:0007669"/>
    <property type="project" value="InterPro"/>
</dbReference>
<feature type="domain" description="N-acetyltransferase" evidence="1">
    <location>
        <begin position="183"/>
        <end position="334"/>
    </location>
</feature>
<dbReference type="InterPro" id="IPR010033">
    <property type="entry name" value="HAD_SF_ppase_IIIC"/>
</dbReference>
<dbReference type="SUPFAM" id="SSF56784">
    <property type="entry name" value="HAD-like"/>
    <property type="match status" value="1"/>
</dbReference>
<dbReference type="Gene3D" id="3.40.630.30">
    <property type="match status" value="1"/>
</dbReference>
<dbReference type="EMBL" id="JAGSMN010000006">
    <property type="protein sequence ID" value="MBR7671548.1"/>
    <property type="molecule type" value="Genomic_DNA"/>
</dbReference>
<dbReference type="InterPro" id="IPR016181">
    <property type="entry name" value="Acyl_CoA_acyltransferase"/>
</dbReference>
<accession>A0A8T4IHX8</accession>
<dbReference type="AlphaFoldDB" id="A0A8T4IHX8"/>